<dbReference type="Pfam" id="PF00990">
    <property type="entry name" value="GGDEF"/>
    <property type="match status" value="1"/>
</dbReference>
<evidence type="ECO:0000313" key="5">
    <source>
        <dbReference type="EMBL" id="MBR0561502.1"/>
    </source>
</evidence>
<evidence type="ECO:0000256" key="1">
    <source>
        <dbReference type="PROSITE-ProRule" id="PRU00169"/>
    </source>
</evidence>
<dbReference type="EMBL" id="JAGQFT010000011">
    <property type="protein sequence ID" value="MBR0561502.1"/>
    <property type="molecule type" value="Genomic_DNA"/>
</dbReference>
<dbReference type="Pfam" id="PF00072">
    <property type="entry name" value="Response_reg"/>
    <property type="match status" value="1"/>
</dbReference>
<dbReference type="PROSITE" id="PS50887">
    <property type="entry name" value="GGDEF"/>
    <property type="match status" value="1"/>
</dbReference>
<keyword evidence="7" id="KW-1185">Reference proteome</keyword>
<reference evidence="6 7" key="1">
    <citation type="journal article" date="2021" name="Microbiol. Resour. Announc.">
        <title>Draft Genome Sequence of Coralloluteibacterium stylophorae LMG 29479T.</title>
        <authorList>
            <person name="Karlyshev A.V."/>
            <person name="Kudryashova E.B."/>
            <person name="Ariskina E.V."/>
            <person name="Conroy A.P."/>
            <person name="Abidueva E.Y."/>
        </authorList>
    </citation>
    <scope>NUCLEOTIDE SEQUENCE [LARGE SCALE GENOMIC DNA]</scope>
    <source>
        <strain evidence="6 7">LMG 29479</strain>
    </source>
</reference>
<dbReference type="SMART" id="SM00052">
    <property type="entry name" value="EAL"/>
    <property type="match status" value="1"/>
</dbReference>
<proteinExistence type="predicted"/>
<evidence type="ECO:0000313" key="6">
    <source>
        <dbReference type="EMBL" id="MBS7457438.1"/>
    </source>
</evidence>
<feature type="modified residue" description="4-aspartylphosphate" evidence="1">
    <location>
        <position position="762"/>
    </location>
</feature>
<dbReference type="InterPro" id="IPR043128">
    <property type="entry name" value="Rev_trsase/Diguanyl_cyclase"/>
</dbReference>
<dbReference type="InterPro" id="IPR029787">
    <property type="entry name" value="Nucleotide_cyclase"/>
</dbReference>
<dbReference type="CDD" id="cd17569">
    <property type="entry name" value="REC_HupR-like"/>
    <property type="match status" value="1"/>
</dbReference>
<dbReference type="InterPro" id="IPR050706">
    <property type="entry name" value="Cyclic-di-GMP_PDE-like"/>
</dbReference>
<dbReference type="PROSITE" id="PS50110">
    <property type="entry name" value="RESPONSE_REGULATORY"/>
    <property type="match status" value="1"/>
</dbReference>
<accession>A0A8J8AWN4</accession>
<dbReference type="PANTHER" id="PTHR33121:SF71">
    <property type="entry name" value="OXYGEN SENSOR PROTEIN DOSP"/>
    <property type="match status" value="1"/>
</dbReference>
<dbReference type="AlphaFoldDB" id="A0A8J8AWN4"/>
<evidence type="ECO:0000259" key="3">
    <source>
        <dbReference type="PROSITE" id="PS50883"/>
    </source>
</evidence>
<dbReference type="PANTHER" id="PTHR33121">
    <property type="entry name" value="CYCLIC DI-GMP PHOSPHODIESTERASE PDEF"/>
    <property type="match status" value="1"/>
</dbReference>
<evidence type="ECO:0000259" key="2">
    <source>
        <dbReference type="PROSITE" id="PS50110"/>
    </source>
</evidence>
<dbReference type="SUPFAM" id="SSF55073">
    <property type="entry name" value="Nucleotide cyclase"/>
    <property type="match status" value="1"/>
</dbReference>
<dbReference type="GO" id="GO:0071111">
    <property type="term" value="F:cyclic-guanylate-specific phosphodiesterase activity"/>
    <property type="evidence" value="ECO:0007669"/>
    <property type="project" value="InterPro"/>
</dbReference>
<gene>
    <name evidence="6" type="ORF">KB893_009860</name>
    <name evidence="5" type="ORF">KB893_03035</name>
</gene>
<dbReference type="InterPro" id="IPR001633">
    <property type="entry name" value="EAL_dom"/>
</dbReference>
<dbReference type="Gene3D" id="3.30.70.270">
    <property type="match status" value="1"/>
</dbReference>
<feature type="domain" description="Response regulatory" evidence="2">
    <location>
        <begin position="713"/>
        <end position="828"/>
    </location>
</feature>
<dbReference type="InterPro" id="IPR035919">
    <property type="entry name" value="EAL_sf"/>
</dbReference>
<dbReference type="InterPro" id="IPR001789">
    <property type="entry name" value="Sig_transdc_resp-reg_receiver"/>
</dbReference>
<reference evidence="5" key="2">
    <citation type="submission" date="2021-04" db="EMBL/GenBank/DDBJ databases">
        <authorList>
            <person name="Karlyshev A.V."/>
        </authorList>
    </citation>
    <scope>NUCLEOTIDE SEQUENCE</scope>
    <source>
        <strain evidence="5">LMG 29479</strain>
    </source>
</reference>
<dbReference type="Gene3D" id="3.20.20.450">
    <property type="entry name" value="EAL domain"/>
    <property type="match status" value="1"/>
</dbReference>
<feature type="domain" description="EAL" evidence="3">
    <location>
        <begin position="445"/>
        <end position="699"/>
    </location>
</feature>
<dbReference type="SUPFAM" id="SSF141868">
    <property type="entry name" value="EAL domain-like"/>
    <property type="match status" value="1"/>
</dbReference>
<dbReference type="Pfam" id="PF00563">
    <property type="entry name" value="EAL"/>
    <property type="match status" value="1"/>
</dbReference>
<dbReference type="Proteomes" id="UP000675747">
    <property type="component" value="Unassembled WGS sequence"/>
</dbReference>
<dbReference type="SUPFAM" id="SSF52172">
    <property type="entry name" value="CheY-like"/>
    <property type="match status" value="1"/>
</dbReference>
<comment type="caution">
    <text evidence="5">The sequence shown here is derived from an EMBL/GenBank/DDBJ whole genome shotgun (WGS) entry which is preliminary data.</text>
</comment>
<dbReference type="EMBL" id="JAGQFT020000005">
    <property type="protein sequence ID" value="MBS7457438.1"/>
    <property type="molecule type" value="Genomic_DNA"/>
</dbReference>
<dbReference type="InterPro" id="IPR000160">
    <property type="entry name" value="GGDEF_dom"/>
</dbReference>
<dbReference type="PROSITE" id="PS50883">
    <property type="entry name" value="EAL"/>
    <property type="match status" value="1"/>
</dbReference>
<organism evidence="5">
    <name type="scientific">Coralloluteibacterium stylophorae</name>
    <dbReference type="NCBI Taxonomy" id="1776034"/>
    <lineage>
        <taxon>Bacteria</taxon>
        <taxon>Pseudomonadati</taxon>
        <taxon>Pseudomonadota</taxon>
        <taxon>Gammaproteobacteria</taxon>
        <taxon>Lysobacterales</taxon>
        <taxon>Lysobacteraceae</taxon>
        <taxon>Coralloluteibacterium</taxon>
    </lineage>
</organism>
<dbReference type="InterPro" id="IPR011006">
    <property type="entry name" value="CheY-like_superfamily"/>
</dbReference>
<dbReference type="Gene3D" id="3.40.50.2300">
    <property type="match status" value="1"/>
</dbReference>
<keyword evidence="1" id="KW-0597">Phosphoprotein</keyword>
<dbReference type="CDD" id="cd01948">
    <property type="entry name" value="EAL"/>
    <property type="match status" value="1"/>
</dbReference>
<sequence>MQRQYLRNRGRILVVDTSRQRAERVAALCGGEAEEALGTSATSVDHGASYRSGLVRLAAGEAGHYAACLVHAGIDSGGAVAWIREVRTRGYAMPIVIYGESAGALGHEGGQGVEAVLLDDDDALAAAALDAVFAGIGATPPAAPAAPAADPALLHASLDRHPVPTAVVGEDPLRPLLYANAAFQRLLGIGAADADADAAAFARATALPTSRRPLLRLLRARLRGRRASETATLLDCDGGRRRVEIDYVPLGAGRRGLVSLRATGGGDLPPVRVLEIDPVCGIPRFGAGNDYLNAALEAAGASGGRVAVYHVDLDGFRAVNDNMDETVGNQALAQVAERLRTLLAERGRVWRLVSDEFVAVVPLRAAELEPMALGEALRARLEAPITILPYNVFLTATVGVALFPDHAQDAAGVLACAAAAMMQSKRTDVNAVRMYSDSERERRERHTLGYRISQALANGEMTLEYQPQVRAQDARIIAFEALLRWQSPQHGLLTASRFMHIADRQGLLVALGDWALDTACSQLSGWIRRGFDDVGVTVNIAGRQLLRPRFAEEVEAALTRHGVPAARLDLEIAENALATNFPRVRRTLAALKEIGVGLTLDDFGVDRSGLGYLAQIPVDKLKIDRSFVGGISTDAGEAVIARAIIAMGHELGLRVMAEGVETEAQLGYLRRNHCDELQGHLFAAAMPGAEAEALLHRRVLRPEAFAATRPDRTLLLLDDEENVLRSLVRLFRADGYRILTAANVRDAFQLLATHHVQVILSDQRMSDMSGTEFLGKVKELYPDTVRLILSGYTDLATVTDAINRGAIYRFLTKPWNDDELRAHIGEAFRTWSAQSQRTRERAR</sequence>
<dbReference type="CDD" id="cd01949">
    <property type="entry name" value="GGDEF"/>
    <property type="match status" value="1"/>
</dbReference>
<dbReference type="SMART" id="SM00448">
    <property type="entry name" value="REC"/>
    <property type="match status" value="1"/>
</dbReference>
<evidence type="ECO:0000259" key="4">
    <source>
        <dbReference type="PROSITE" id="PS50887"/>
    </source>
</evidence>
<dbReference type="GO" id="GO:0000160">
    <property type="term" value="P:phosphorelay signal transduction system"/>
    <property type="evidence" value="ECO:0007669"/>
    <property type="project" value="InterPro"/>
</dbReference>
<feature type="domain" description="GGDEF" evidence="4">
    <location>
        <begin position="304"/>
        <end position="437"/>
    </location>
</feature>
<protein>
    <submittedName>
        <fullName evidence="5">EAL domain-containing protein</fullName>
    </submittedName>
</protein>
<dbReference type="NCBIfam" id="TIGR00254">
    <property type="entry name" value="GGDEF"/>
    <property type="match status" value="1"/>
</dbReference>
<evidence type="ECO:0000313" key="7">
    <source>
        <dbReference type="Proteomes" id="UP000675747"/>
    </source>
</evidence>
<dbReference type="SMART" id="SM00267">
    <property type="entry name" value="GGDEF"/>
    <property type="match status" value="1"/>
</dbReference>
<name>A0A8J8AWN4_9GAMM</name>